<reference evidence="2 3" key="1">
    <citation type="journal article" date="2021" name="ISME Commun">
        <title>Automated analysis of genomic sequences facilitates high-throughput and comprehensive description of bacteria.</title>
        <authorList>
            <person name="Hitch T.C.A."/>
        </authorList>
    </citation>
    <scope>NUCLEOTIDE SEQUENCE [LARGE SCALE GENOMIC DNA]</scope>
    <source>
        <strain evidence="2 3">H4_15</strain>
    </source>
</reference>
<proteinExistence type="predicted"/>
<accession>A0ABT2SU75</accession>
<organism evidence="2 3">
    <name type="scientific">[Clostridium] ammoniilyticum</name>
    <dbReference type="NCBI Taxonomy" id="2981784"/>
    <lineage>
        <taxon>Bacteria</taxon>
        <taxon>Bacillati</taxon>
        <taxon>Bacillota</taxon>
        <taxon>Erysipelotrichia</taxon>
        <taxon>Erysipelotrichales</taxon>
        <taxon>Coprobacillaceae</taxon>
        <taxon>Faecalibacillus</taxon>
    </lineage>
</organism>
<comment type="caution">
    <text evidence="2">The sequence shown here is derived from an EMBL/GenBank/DDBJ whole genome shotgun (WGS) entry which is preliminary data.</text>
</comment>
<dbReference type="SUPFAM" id="SSF52540">
    <property type="entry name" value="P-loop containing nucleoside triphosphate hydrolases"/>
    <property type="match status" value="1"/>
</dbReference>
<gene>
    <name evidence="2" type="ORF">OCV55_06795</name>
</gene>
<keyword evidence="2" id="KW-0547">Nucleotide-binding</keyword>
<keyword evidence="3" id="KW-1185">Reference proteome</keyword>
<protein>
    <submittedName>
        <fullName evidence="2">ATP-binding protein</fullName>
    </submittedName>
</protein>
<dbReference type="EMBL" id="JAOQJR010000005">
    <property type="protein sequence ID" value="MCU6738386.1"/>
    <property type="molecule type" value="Genomic_DNA"/>
</dbReference>
<dbReference type="PANTHER" id="PTHR34704">
    <property type="entry name" value="ATPASE"/>
    <property type="match status" value="1"/>
</dbReference>
<sequence>MFIGREQELNFLNSRYHSKNAELIFLYGRYRIGKTETLHEFCKDKEHIFYSCQECPDNIQLRNFSQSLLKENIKASQYLSTFHDWKQVLSSIIELPYKEKKLIIIDEFPYMCKNNKSIPSILQNLWDTTLKNENVMIILCGSAMSFIEK</sequence>
<name>A0ABT2SU75_9FIRM</name>
<evidence type="ECO:0000313" key="3">
    <source>
        <dbReference type="Proteomes" id="UP001208364"/>
    </source>
</evidence>
<dbReference type="InterPro" id="IPR027417">
    <property type="entry name" value="P-loop_NTPase"/>
</dbReference>
<evidence type="ECO:0000259" key="1">
    <source>
        <dbReference type="Pfam" id="PF01637"/>
    </source>
</evidence>
<dbReference type="InterPro" id="IPR011579">
    <property type="entry name" value="ATPase_dom"/>
</dbReference>
<feature type="domain" description="ATPase" evidence="1">
    <location>
        <begin position="2"/>
        <end position="147"/>
    </location>
</feature>
<dbReference type="Proteomes" id="UP001208364">
    <property type="component" value="Unassembled WGS sequence"/>
</dbReference>
<dbReference type="RefSeq" id="WP_217498436.1">
    <property type="nucleotide sequence ID" value="NZ_JAOQJR010000005.1"/>
</dbReference>
<dbReference type="PANTHER" id="PTHR34704:SF1">
    <property type="entry name" value="ATPASE"/>
    <property type="match status" value="1"/>
</dbReference>
<dbReference type="Pfam" id="PF01637">
    <property type="entry name" value="ATPase_2"/>
    <property type="match status" value="1"/>
</dbReference>
<dbReference type="GO" id="GO:0005524">
    <property type="term" value="F:ATP binding"/>
    <property type="evidence" value="ECO:0007669"/>
    <property type="project" value="UniProtKB-KW"/>
</dbReference>
<evidence type="ECO:0000313" key="2">
    <source>
        <dbReference type="EMBL" id="MCU6738386.1"/>
    </source>
</evidence>
<keyword evidence="2" id="KW-0067">ATP-binding</keyword>
<dbReference type="Gene3D" id="3.40.50.300">
    <property type="entry name" value="P-loop containing nucleotide triphosphate hydrolases"/>
    <property type="match status" value="1"/>
</dbReference>